<comment type="caution">
    <text evidence="2">The sequence shown here is derived from an EMBL/GenBank/DDBJ whole genome shotgun (WGS) entry which is preliminary data.</text>
</comment>
<dbReference type="SUPFAM" id="SSF52540">
    <property type="entry name" value="P-loop containing nucleoside triphosphate hydrolases"/>
    <property type="match status" value="1"/>
</dbReference>
<dbReference type="Pfam" id="PF14617">
    <property type="entry name" value="CMS1"/>
    <property type="match status" value="1"/>
</dbReference>
<dbReference type="STRING" id="329046.A0A1Y2CG40"/>
<dbReference type="AlphaFoldDB" id="A0A1Y2CG40"/>
<dbReference type="PANTHER" id="PTHR24030:SF0">
    <property type="entry name" value="PROTEIN CMSS1"/>
    <property type="match status" value="1"/>
</dbReference>
<reference evidence="2 3" key="1">
    <citation type="submission" date="2016-07" db="EMBL/GenBank/DDBJ databases">
        <title>Pervasive Adenine N6-methylation of Active Genes in Fungi.</title>
        <authorList>
            <consortium name="DOE Joint Genome Institute"/>
            <person name="Mondo S.J."/>
            <person name="Dannebaum R.O."/>
            <person name="Kuo R.C."/>
            <person name="Labutti K."/>
            <person name="Haridas S."/>
            <person name="Kuo A."/>
            <person name="Salamov A."/>
            <person name="Ahrendt S.R."/>
            <person name="Lipzen A."/>
            <person name="Sullivan W."/>
            <person name="Andreopoulos W.B."/>
            <person name="Clum A."/>
            <person name="Lindquist E."/>
            <person name="Daum C."/>
            <person name="Ramamoorthy G.K."/>
            <person name="Gryganskyi A."/>
            <person name="Culley D."/>
            <person name="Magnuson J.K."/>
            <person name="James T.Y."/>
            <person name="O'Malley M.A."/>
            <person name="Stajich J.E."/>
            <person name="Spatafora J.W."/>
            <person name="Visel A."/>
            <person name="Grigoriev I.V."/>
        </authorList>
    </citation>
    <scope>NUCLEOTIDE SEQUENCE [LARGE SCALE GENOMIC DNA]</scope>
    <source>
        <strain evidence="2 3">JEL800</strain>
    </source>
</reference>
<name>A0A1Y2CG40_9FUNG</name>
<protein>
    <submittedName>
        <fullName evidence="2">Uncharacterized protein</fullName>
    </submittedName>
</protein>
<feature type="compositionally biased region" description="Basic residues" evidence="1">
    <location>
        <begin position="61"/>
        <end position="70"/>
    </location>
</feature>
<dbReference type="PANTHER" id="PTHR24030">
    <property type="entry name" value="PROTEIN CMSS1"/>
    <property type="match status" value="1"/>
</dbReference>
<feature type="compositionally biased region" description="Acidic residues" evidence="1">
    <location>
        <begin position="1"/>
        <end position="11"/>
    </location>
</feature>
<dbReference type="GO" id="GO:0005634">
    <property type="term" value="C:nucleus"/>
    <property type="evidence" value="ECO:0007669"/>
    <property type="project" value="TreeGrafter"/>
</dbReference>
<proteinExistence type="predicted"/>
<gene>
    <name evidence="2" type="ORF">BCR33DRAFT_765219</name>
</gene>
<evidence type="ECO:0000256" key="1">
    <source>
        <dbReference type="SAM" id="MobiDB-lite"/>
    </source>
</evidence>
<dbReference type="EMBL" id="MCGO01000018">
    <property type="protein sequence ID" value="ORY45999.1"/>
    <property type="molecule type" value="Genomic_DNA"/>
</dbReference>
<organism evidence="2 3">
    <name type="scientific">Rhizoclosmatium globosum</name>
    <dbReference type="NCBI Taxonomy" id="329046"/>
    <lineage>
        <taxon>Eukaryota</taxon>
        <taxon>Fungi</taxon>
        <taxon>Fungi incertae sedis</taxon>
        <taxon>Chytridiomycota</taxon>
        <taxon>Chytridiomycota incertae sedis</taxon>
        <taxon>Chytridiomycetes</taxon>
        <taxon>Chytridiales</taxon>
        <taxon>Chytriomycetaceae</taxon>
        <taxon>Rhizoclosmatium</taxon>
    </lineage>
</organism>
<sequence>MAGVEDLDDDYLLTPFREPQSKKKRTRDQVDNDPEEVVERQADLVEEDALDEETTEAPLSKKSKKKKKNKPAQPPQEKQPKKPKDRSAKTLELRKEIFELANASEWSDESVEFPEERSLENLLTLVTAMREVEKKTILIVTPSAERAIAIIPVMKPLGKIGKLFTRHMKVEEQIAAQKTHKFPVSVGSASRIVKLVEAGAITPKEVGFVILDGTSFDKKQRTLFDIPELKADLVELLKLMKSSNVIVF</sequence>
<accession>A0A1Y2CG40</accession>
<dbReference type="OrthoDB" id="1929311at2759"/>
<dbReference type="Proteomes" id="UP000193642">
    <property type="component" value="Unassembled WGS sequence"/>
</dbReference>
<dbReference type="InterPro" id="IPR027417">
    <property type="entry name" value="P-loop_NTPase"/>
</dbReference>
<feature type="compositionally biased region" description="Acidic residues" evidence="1">
    <location>
        <begin position="44"/>
        <end position="55"/>
    </location>
</feature>
<evidence type="ECO:0000313" key="2">
    <source>
        <dbReference type="EMBL" id="ORY45999.1"/>
    </source>
</evidence>
<dbReference type="InterPro" id="IPR032704">
    <property type="entry name" value="Cms1"/>
</dbReference>
<keyword evidence="3" id="KW-1185">Reference proteome</keyword>
<feature type="compositionally biased region" description="Basic and acidic residues" evidence="1">
    <location>
        <begin position="78"/>
        <end position="88"/>
    </location>
</feature>
<evidence type="ECO:0000313" key="3">
    <source>
        <dbReference type="Proteomes" id="UP000193642"/>
    </source>
</evidence>
<dbReference type="GO" id="GO:0030686">
    <property type="term" value="C:90S preribosome"/>
    <property type="evidence" value="ECO:0007669"/>
    <property type="project" value="TreeGrafter"/>
</dbReference>
<feature type="region of interest" description="Disordered" evidence="1">
    <location>
        <begin position="1"/>
        <end position="88"/>
    </location>
</feature>